<feature type="domain" description="Ig-like" evidence="18">
    <location>
        <begin position="706"/>
        <end position="797"/>
    </location>
</feature>
<dbReference type="FunFam" id="2.60.40.10:FF:000104">
    <property type="entry name" value="Down syndrome cell adhesion molecule b"/>
    <property type="match status" value="1"/>
</dbReference>
<dbReference type="InterPro" id="IPR003599">
    <property type="entry name" value="Ig_sub"/>
</dbReference>
<feature type="signal peptide" evidence="17">
    <location>
        <begin position="1"/>
        <end position="22"/>
    </location>
</feature>
<reference evidence="21" key="1">
    <citation type="submission" date="2011-05" db="EMBL/GenBank/DDBJ databases">
        <authorList>
            <person name="Richards S.R."/>
            <person name="Qu J."/>
            <person name="Jiang H."/>
            <person name="Jhangiani S.N."/>
            <person name="Agravi P."/>
            <person name="Goodspeed R."/>
            <person name="Gross S."/>
            <person name="Mandapat C."/>
            <person name="Jackson L."/>
            <person name="Mathew T."/>
            <person name="Pu L."/>
            <person name="Thornton R."/>
            <person name="Saada N."/>
            <person name="Wilczek-Boney K.B."/>
            <person name="Lee S."/>
            <person name="Kovar C."/>
            <person name="Wu Y."/>
            <person name="Scherer S.E."/>
            <person name="Worley K.C."/>
            <person name="Muzny D.M."/>
            <person name="Gibbs R."/>
        </authorList>
    </citation>
    <scope>NUCLEOTIDE SEQUENCE</scope>
    <source>
        <strain evidence="21">Brora</strain>
    </source>
</reference>
<keyword evidence="21" id="KW-1185">Reference proteome</keyword>
<evidence type="ECO:0000256" key="11">
    <source>
        <dbReference type="ARBA" id="ARBA00023157"/>
    </source>
</evidence>
<evidence type="ECO:0000256" key="17">
    <source>
        <dbReference type="SAM" id="SignalP"/>
    </source>
</evidence>
<evidence type="ECO:0000256" key="5">
    <source>
        <dbReference type="ARBA" id="ARBA00022737"/>
    </source>
</evidence>
<feature type="domain" description="Ig-like" evidence="18">
    <location>
        <begin position="996"/>
        <end position="1093"/>
    </location>
</feature>
<evidence type="ECO:0000256" key="6">
    <source>
        <dbReference type="ARBA" id="ARBA00022889"/>
    </source>
</evidence>
<dbReference type="InterPro" id="IPR056754">
    <property type="entry name" value="DSCAM/DSCAML_C"/>
</dbReference>
<comment type="subcellular location">
    <subcellularLocation>
        <location evidence="1">Cell membrane</location>
        <topology evidence="1">Single-pass type I membrane protein</topology>
    </subcellularLocation>
    <subcellularLocation>
        <location evidence="14">Synapse</location>
    </subcellularLocation>
</comment>
<keyword evidence="5" id="KW-0677">Repeat</keyword>
<organism evidence="20 21">
    <name type="scientific">Strigamia maritima</name>
    <name type="common">European centipede</name>
    <name type="synonym">Geophilus maritimus</name>
    <dbReference type="NCBI Taxonomy" id="126957"/>
    <lineage>
        <taxon>Eukaryota</taxon>
        <taxon>Metazoa</taxon>
        <taxon>Ecdysozoa</taxon>
        <taxon>Arthropoda</taxon>
        <taxon>Myriapoda</taxon>
        <taxon>Chilopoda</taxon>
        <taxon>Pleurostigmophora</taxon>
        <taxon>Geophilomorpha</taxon>
        <taxon>Linotaeniidae</taxon>
        <taxon>Strigamia</taxon>
    </lineage>
</organism>
<dbReference type="InterPro" id="IPR013783">
    <property type="entry name" value="Ig-like_fold"/>
</dbReference>
<dbReference type="SMART" id="SM00408">
    <property type="entry name" value="IGc2"/>
    <property type="match status" value="11"/>
</dbReference>
<dbReference type="eggNOG" id="KOG4221">
    <property type="taxonomic scope" value="Eukaryota"/>
</dbReference>
<feature type="domain" description="Fibronectin type-III" evidence="19">
    <location>
        <begin position="1608"/>
        <end position="1701"/>
    </location>
</feature>
<feature type="chain" id="PRO_5004579194" description="Down syndrome cell adhesion molecule-like protein Dscam2" evidence="17">
    <location>
        <begin position="23"/>
        <end position="1998"/>
    </location>
</feature>
<dbReference type="InterPro" id="IPR003598">
    <property type="entry name" value="Ig_sub2"/>
</dbReference>
<dbReference type="GO" id="GO:0007399">
    <property type="term" value="P:nervous system development"/>
    <property type="evidence" value="ECO:0007669"/>
    <property type="project" value="UniProtKB-KW"/>
</dbReference>
<dbReference type="InterPro" id="IPR036116">
    <property type="entry name" value="FN3_sf"/>
</dbReference>
<proteinExistence type="predicted"/>
<dbReference type="HOGENOM" id="CLU_001038_4_0_1"/>
<feature type="domain" description="Ig-like" evidence="18">
    <location>
        <begin position="802"/>
        <end position="895"/>
    </location>
</feature>
<evidence type="ECO:0000256" key="12">
    <source>
        <dbReference type="ARBA" id="ARBA00023180"/>
    </source>
</evidence>
<dbReference type="STRING" id="126957.T1IHT8"/>
<evidence type="ECO:0000256" key="8">
    <source>
        <dbReference type="ARBA" id="ARBA00022989"/>
    </source>
</evidence>
<keyword evidence="4 17" id="KW-0732">Signal</keyword>
<evidence type="ECO:0000256" key="13">
    <source>
        <dbReference type="ARBA" id="ARBA00023319"/>
    </source>
</evidence>
<evidence type="ECO:0000256" key="3">
    <source>
        <dbReference type="ARBA" id="ARBA00022692"/>
    </source>
</evidence>
<dbReference type="Proteomes" id="UP000014500">
    <property type="component" value="Unassembled WGS sequence"/>
</dbReference>
<keyword evidence="9" id="KW-0770">Synapse</keyword>
<dbReference type="Pfam" id="PF25059">
    <property type="entry name" value="FN3_DSCAM-DSCAML_C"/>
    <property type="match status" value="1"/>
</dbReference>
<name>T1IHT8_STRMM</name>
<keyword evidence="7" id="KW-0524">Neurogenesis</keyword>
<feature type="domain" description="Ig-like" evidence="18">
    <location>
        <begin position="34"/>
        <end position="134"/>
    </location>
</feature>
<feature type="domain" description="Ig-like" evidence="18">
    <location>
        <begin position="532"/>
        <end position="605"/>
    </location>
</feature>
<dbReference type="SUPFAM" id="SSF48726">
    <property type="entry name" value="Immunoglobulin"/>
    <property type="match status" value="12"/>
</dbReference>
<evidence type="ECO:0008006" key="22">
    <source>
        <dbReference type="Google" id="ProtNLM"/>
    </source>
</evidence>
<feature type="domain" description="Ig-like" evidence="18">
    <location>
        <begin position="610"/>
        <end position="701"/>
    </location>
</feature>
<dbReference type="Gene3D" id="2.60.40.10">
    <property type="entry name" value="Immunoglobulins"/>
    <property type="match status" value="18"/>
</dbReference>
<evidence type="ECO:0000256" key="14">
    <source>
        <dbReference type="ARBA" id="ARBA00034103"/>
    </source>
</evidence>
<feature type="domain" description="Fibronectin type-III" evidence="19">
    <location>
        <begin position="1705"/>
        <end position="1804"/>
    </location>
</feature>
<evidence type="ECO:0000256" key="2">
    <source>
        <dbReference type="ARBA" id="ARBA00022475"/>
    </source>
</evidence>
<keyword evidence="8 16" id="KW-1133">Transmembrane helix</keyword>
<dbReference type="Pfam" id="PF07679">
    <property type="entry name" value="I-set"/>
    <property type="match status" value="5"/>
</dbReference>
<dbReference type="Pfam" id="PF00041">
    <property type="entry name" value="fn3"/>
    <property type="match status" value="5"/>
</dbReference>
<dbReference type="PANTHER" id="PTHR12231:SF253">
    <property type="entry name" value="DPR-INTERACTING PROTEIN ETA, ISOFORM B-RELATED"/>
    <property type="match status" value="1"/>
</dbReference>
<evidence type="ECO:0000256" key="10">
    <source>
        <dbReference type="ARBA" id="ARBA00023136"/>
    </source>
</evidence>
<dbReference type="SUPFAM" id="SSF49265">
    <property type="entry name" value="Fibronectin type III"/>
    <property type="match status" value="3"/>
</dbReference>
<evidence type="ECO:0000256" key="4">
    <source>
        <dbReference type="ARBA" id="ARBA00022729"/>
    </source>
</evidence>
<feature type="domain" description="Ig-like" evidence="18">
    <location>
        <begin position="898"/>
        <end position="992"/>
    </location>
</feature>
<dbReference type="PANTHER" id="PTHR12231">
    <property type="entry name" value="CTX-RELATED TYPE I TRANSMEMBRANE PROTEIN"/>
    <property type="match status" value="1"/>
</dbReference>
<evidence type="ECO:0000256" key="15">
    <source>
        <dbReference type="SAM" id="MobiDB-lite"/>
    </source>
</evidence>
<dbReference type="InterPro" id="IPR007110">
    <property type="entry name" value="Ig-like_dom"/>
</dbReference>
<feature type="compositionally biased region" description="Polar residues" evidence="15">
    <location>
        <begin position="1940"/>
        <end position="1959"/>
    </location>
</feature>
<keyword evidence="3 16" id="KW-0812">Transmembrane</keyword>
<feature type="domain" description="Fibronectin type-III" evidence="19">
    <location>
        <begin position="1304"/>
        <end position="1399"/>
    </location>
</feature>
<dbReference type="InterPro" id="IPR036179">
    <property type="entry name" value="Ig-like_dom_sf"/>
</dbReference>
<evidence type="ECO:0000259" key="19">
    <source>
        <dbReference type="PROSITE" id="PS50853"/>
    </source>
</evidence>
<keyword evidence="12" id="KW-0325">Glycoprotein</keyword>
<dbReference type="SMART" id="SM00409">
    <property type="entry name" value="IG"/>
    <property type="match status" value="11"/>
</dbReference>
<dbReference type="Pfam" id="PF13927">
    <property type="entry name" value="Ig_3"/>
    <property type="match status" value="5"/>
</dbReference>
<dbReference type="EMBL" id="JH430009">
    <property type="status" value="NOT_ANNOTATED_CDS"/>
    <property type="molecule type" value="Genomic_DNA"/>
</dbReference>
<evidence type="ECO:0000256" key="16">
    <source>
        <dbReference type="SAM" id="Phobius"/>
    </source>
</evidence>
<dbReference type="PROSITE" id="PS50853">
    <property type="entry name" value="FN3"/>
    <property type="match status" value="6"/>
</dbReference>
<dbReference type="GO" id="GO:0005886">
    <property type="term" value="C:plasma membrane"/>
    <property type="evidence" value="ECO:0007669"/>
    <property type="project" value="UniProtKB-SubCell"/>
</dbReference>
<feature type="domain" description="Ig-like" evidence="18">
    <location>
        <begin position="1503"/>
        <end position="1604"/>
    </location>
</feature>
<accession>T1IHT8</accession>
<dbReference type="GO" id="GO:0030154">
    <property type="term" value="P:cell differentiation"/>
    <property type="evidence" value="ECO:0007669"/>
    <property type="project" value="UniProtKB-ARBA"/>
</dbReference>
<evidence type="ECO:0000256" key="9">
    <source>
        <dbReference type="ARBA" id="ARBA00023018"/>
    </source>
</evidence>
<dbReference type="SMART" id="SM00060">
    <property type="entry name" value="FN3"/>
    <property type="match status" value="6"/>
</dbReference>
<keyword evidence="10 16" id="KW-0472">Membrane</keyword>
<feature type="domain" description="Ig-like" evidence="18">
    <location>
        <begin position="427"/>
        <end position="514"/>
    </location>
</feature>
<evidence type="ECO:0000256" key="7">
    <source>
        <dbReference type="ARBA" id="ARBA00022902"/>
    </source>
</evidence>
<dbReference type="FunFam" id="2.60.40.10:FF:000017">
    <property type="entry name" value="Down syndrome cell adhesion molecule b"/>
    <property type="match status" value="1"/>
</dbReference>
<keyword evidence="13" id="KW-0393">Immunoglobulin domain</keyword>
<feature type="transmembrane region" description="Helical" evidence="16">
    <location>
        <begin position="1822"/>
        <end position="1845"/>
    </location>
</feature>
<dbReference type="FunFam" id="2.60.40.10:FF:000032">
    <property type="entry name" value="palladin isoform X1"/>
    <property type="match status" value="2"/>
</dbReference>
<dbReference type="GO" id="GO:0045202">
    <property type="term" value="C:synapse"/>
    <property type="evidence" value="ECO:0007669"/>
    <property type="project" value="UniProtKB-SubCell"/>
</dbReference>
<dbReference type="GO" id="GO:0009653">
    <property type="term" value="P:anatomical structure morphogenesis"/>
    <property type="evidence" value="ECO:0007669"/>
    <property type="project" value="UniProtKB-ARBA"/>
</dbReference>
<dbReference type="eggNOG" id="KOG3510">
    <property type="taxonomic scope" value="Eukaryota"/>
</dbReference>
<reference evidence="20" key="2">
    <citation type="submission" date="2015-02" db="UniProtKB">
        <authorList>
            <consortium name="EnsemblMetazoa"/>
        </authorList>
    </citation>
    <scope>IDENTIFICATION</scope>
</reference>
<dbReference type="FunFam" id="2.60.40.10:FF:000093">
    <property type="entry name" value="Down syndrome cell adhesion molecule, isoform B"/>
    <property type="match status" value="1"/>
</dbReference>
<dbReference type="GO" id="GO:0007155">
    <property type="term" value="P:cell adhesion"/>
    <property type="evidence" value="ECO:0007669"/>
    <property type="project" value="UniProtKB-KW"/>
</dbReference>
<feature type="domain" description="Fibronectin type-III" evidence="19">
    <location>
        <begin position="1199"/>
        <end position="1299"/>
    </location>
</feature>
<evidence type="ECO:0000313" key="21">
    <source>
        <dbReference type="Proteomes" id="UP000014500"/>
    </source>
</evidence>
<keyword evidence="6" id="KW-0130">Cell adhesion</keyword>
<evidence type="ECO:0000313" key="20">
    <source>
        <dbReference type="EnsemblMetazoa" id="SMAR000414-PA"/>
    </source>
</evidence>
<dbReference type="EnsemblMetazoa" id="SMAR000414-RA">
    <property type="protein sequence ID" value="SMAR000414-PA"/>
    <property type="gene ID" value="SMAR000414"/>
</dbReference>
<feature type="domain" description="Fibronectin type-III" evidence="19">
    <location>
        <begin position="1100"/>
        <end position="1194"/>
    </location>
</feature>
<feature type="domain" description="Ig-like" evidence="18">
    <location>
        <begin position="350"/>
        <end position="421"/>
    </location>
</feature>
<evidence type="ECO:0000256" key="1">
    <source>
        <dbReference type="ARBA" id="ARBA00004251"/>
    </source>
</evidence>
<feature type="domain" description="Fibronectin type-III" evidence="19">
    <location>
        <begin position="1403"/>
        <end position="1515"/>
    </location>
</feature>
<dbReference type="FunFam" id="2.60.40.10:FF:000120">
    <property type="entry name" value="Down syndrome cell adhesion molecule like 1"/>
    <property type="match status" value="1"/>
</dbReference>
<dbReference type="InterPro" id="IPR013098">
    <property type="entry name" value="Ig_I-set"/>
</dbReference>
<feature type="region of interest" description="Disordered" evidence="15">
    <location>
        <begin position="1905"/>
        <end position="1998"/>
    </location>
</feature>
<dbReference type="FunFam" id="2.60.40.10:FF:000333">
    <property type="entry name" value="Down syndrome cell adhesion molecule"/>
    <property type="match status" value="3"/>
</dbReference>
<feature type="domain" description="Ig-like" evidence="18">
    <location>
        <begin position="135"/>
        <end position="224"/>
    </location>
</feature>
<dbReference type="CDD" id="cd00063">
    <property type="entry name" value="FN3"/>
    <property type="match status" value="6"/>
</dbReference>
<dbReference type="PROSITE" id="PS50835">
    <property type="entry name" value="IG_LIKE"/>
    <property type="match status" value="12"/>
</dbReference>
<sequence>MTNQRWLLLLFLEFTLFYQLGGLYTTNGNGLEGPIFTQEPDDIIEFSNSSGVQIDCNAEGTPQPTLGWQLADGSSISNITNLRLVYPNGTLLLPPFKAEEYRQDVHTATYKCTASNLVGTIFSRDVAIRAVTIQPFDVYVYNVYIIRGNTAVIRCHVPSFLTEYVEVLSWIRDGAFTIQVNGIEKEGKYAVLPSGELLLKNAGPEDAQTTFRCQARHKLTKEIKTSVSAGKLFVTEPEGNVPPRMLIHQTSVVAEEGHDAIIPCVSNGHPVPEEKWYSSLSSVIKPINEDARYKIVQGALIIIDVQQYDAGKFICESTNGAGTQQMETELIVFGRLFATITPPIAVIDIGHKTTFNCEVTGYPIKNIQWLKDGKQVSHFENQLNKNNATLTVKSVSAADKGMYQCFVKNDFDVVHASARLKLGDSPPEFLTTFEEKTLRPKESLSILCEATGTPTPDISWTLDGMAVRGNSQKESADSIISWLNITSLKVENGGVYTCHAKNRKGSVEYSTRIYVHGKLEARSRPKISAISGDTVWLNCPIYGYPFDTLTWEKGDDILPAHLRQVILKNGTLRLENVQRGRDEGRYICSVRNNNGESARGYVDINILVPPKITPFFFQEDVVRQGSRARLQCVVSDGDTPMTIKWLKDGSEISKALGITIREIDEYSSILMIPAINPQHNGNYTCVAINKAANTHFTTKLAVNVAPQIVPFSFAHENIYEGVLVRVSCVVFQGDLPLDLTWFKDDVPVTTQSDIKIRVIDEHSSILTINNVSSRHAGKYTCSAKNGAAETNHTAILTVNVPPIIVPFTFQDEHLLEGMLVRVTCVVSRGDLPMRITWLKDGDVVPKELVVTIRDFDEYSSVLSIDPLSAHHNGKYTCTATNHAGFANHTAELRVNVPPHWVIKPQDMHALVGSGVIIDCMAEGFPKPTIQWMKTRSNNPNDQRDLVATNGHIQILQNGSLRIPYLSEHNEGYYFCHASNGIGDGLSKAMYLKIYRPTRFIFKNNNKSFSISEKIHLICEATGDLPITFNWKLNNKTLDIHRNLRFQLRSKENATKNSAISELFISKAKKNDSNTYVCIAKNDYGSDETNFHVTILDVPDPPVLIEVKSSGNGSNLVKWQIPQDGSSPITHFLLQYKEKKTDWNLSQNLSLLRTRNWTLINDLKPYAFYDIRLAAANSIGYSNFSNDLDFQTEEQAPSGPPLNVEIEPVDKQSLRITWKQPEKKFWNGVIRGYRIGYKVSRSDSTYTFISIEIPEDYTDDLIYQLTELDMYTQYMIIVQAYNGKGNGPPTEELHVMTSEDVPSVAPYNIRCSPLSTTTVYIIWDPISPDYTNGILRGYKVFYKPFDDWYDAAYHSKSIDVPKLTLQGLEVNTNYSIEVAAFTKVGEGSRSHPIYCKTHEDVPSAPGDIKVLSSSSDAVLVTWKPPLKPNGAITKYNVYVRAIDYDEEIGAETRYSKDAVPKPGGVDDTDIHTSRDDLVYQITGLDKNQRYEFWITAVSGVGEGPRSKVVNRLTGEQTIPAQTAAFDDVIKTPWKKDLKLNCRAVGSPQPTKSWIKGGKTITPNERAQLGPDGTLVIQRVDLEDSGNYTCKVQNKYGNDEVKYLVVVLVPPSAPNLGVYSKTMSSLQLKWHQGSNGGDPVRGYMLYYRKDGDKWEKKELFADQDSFMLENLACGAVYNLYMESINNIGVGESSDVVTITTDGDALEPPTKEDLIHEGNTYFSVHLDAWPSSGCPIKNFTIEYRKADTVTWTMVKTGVKPIEKRIVVSGLTPATFYHVRVTAFSNGGPTVADYITATRTSTGGTMSPSELEHQEGDRVIWLSLDWILITASIVLAMILVVVVVTLICIKRWTTNNQKSAARKSHHMSVESFVHLQGNNPTNSRVYASLKKGTLRKDYNLSPYASSTLPGCSPDIRSQGRLSVPTGAHSGKSSTDLMWLDPSTRPLSDNMNYPQPSSSWSQHELGSPKSGSKRHPGSMKDIQARPLPPTPQRNKTLPKKGIP</sequence>
<dbReference type="PhylomeDB" id="T1IHT8"/>
<keyword evidence="11" id="KW-1015">Disulfide bond</keyword>
<protein>
    <recommendedName>
        <fullName evidence="22">Down syndrome cell adhesion molecule-like protein Dscam2</fullName>
    </recommendedName>
</protein>
<keyword evidence="2" id="KW-1003">Cell membrane</keyword>
<dbReference type="InterPro" id="IPR003961">
    <property type="entry name" value="FN3_dom"/>
</dbReference>
<dbReference type="InterPro" id="IPR051170">
    <property type="entry name" value="Neural/epithelial_adhesion"/>
</dbReference>
<evidence type="ECO:0000259" key="18">
    <source>
        <dbReference type="PROSITE" id="PS50835"/>
    </source>
</evidence>
<feature type="domain" description="Ig-like" evidence="18">
    <location>
        <begin position="243"/>
        <end position="331"/>
    </location>
</feature>